<dbReference type="SUPFAM" id="SSF53756">
    <property type="entry name" value="UDP-Glycosyltransferase/glycogen phosphorylase"/>
    <property type="match status" value="1"/>
</dbReference>
<dbReference type="Pfam" id="PF13439">
    <property type="entry name" value="Glyco_transf_4"/>
    <property type="match status" value="1"/>
</dbReference>
<dbReference type="Gene3D" id="3.40.50.2000">
    <property type="entry name" value="Glycogen Phosphorylase B"/>
    <property type="match status" value="2"/>
</dbReference>
<gene>
    <name evidence="5" type="ORF">A3F54_05220</name>
</gene>
<feature type="domain" description="Glycosyl transferase family 1" evidence="3">
    <location>
        <begin position="173"/>
        <end position="339"/>
    </location>
</feature>
<feature type="domain" description="Glycosyltransferase subfamily 4-like N-terminal" evidence="4">
    <location>
        <begin position="30"/>
        <end position="152"/>
    </location>
</feature>
<accession>A0A1G2B3I8</accession>
<dbReference type="Proteomes" id="UP000176952">
    <property type="component" value="Unassembled WGS sequence"/>
</dbReference>
<comment type="caution">
    <text evidence="5">The sequence shown here is derived from an EMBL/GenBank/DDBJ whole genome shotgun (WGS) entry which is preliminary data.</text>
</comment>
<dbReference type="Pfam" id="PF00534">
    <property type="entry name" value="Glycos_transf_1"/>
    <property type="match status" value="1"/>
</dbReference>
<protein>
    <recommendedName>
        <fullName evidence="7">Glycosyltransferase subfamily 4-like N-terminal domain-containing protein</fullName>
    </recommendedName>
</protein>
<dbReference type="PANTHER" id="PTHR12526:SF510">
    <property type="entry name" value="D-INOSITOL 3-PHOSPHATE GLYCOSYLTRANSFERASE"/>
    <property type="match status" value="1"/>
</dbReference>
<keyword evidence="2" id="KW-0808">Transferase</keyword>
<sequence>MKVLFLSRKFPPRVGGMEQHSFHLLHALGAGGVDVRPLVLRRSQIHLVWWLPWALLRGLMLARRVDLIYVADGLLAPLAWVLRFVWRKPAIATVHGLDVTYRNFLYQLVNVSALRRLDAVIAVSDATREELIRRGFRQQSIFVVANGVDVSRFANSLSDKQSVADIIFTSTGKRVSPHGKRILFSAGRLIRRKGFTWFLAEVFSALPPEYIYCIAGSGSERQHLEALIEEHGWQDRVFLLGRVSDAQIGTLFFAADVFIMPNIAVTGDAEGFGIVALEAAACGLPVLAANIDGLPAAIHDGKNGWLVPSGAARAWQEAVVKYSERGAHPVRAEIAAYTKKVFSWEQRAKQYEDIFKKITR</sequence>
<dbReference type="CDD" id="cd03801">
    <property type="entry name" value="GT4_PimA-like"/>
    <property type="match status" value="1"/>
</dbReference>
<dbReference type="InterPro" id="IPR028098">
    <property type="entry name" value="Glyco_trans_4-like_N"/>
</dbReference>
<evidence type="ECO:0000256" key="1">
    <source>
        <dbReference type="ARBA" id="ARBA00022676"/>
    </source>
</evidence>
<evidence type="ECO:0008006" key="7">
    <source>
        <dbReference type="Google" id="ProtNLM"/>
    </source>
</evidence>
<keyword evidence="1" id="KW-0328">Glycosyltransferase</keyword>
<dbReference type="PANTHER" id="PTHR12526">
    <property type="entry name" value="GLYCOSYLTRANSFERASE"/>
    <property type="match status" value="1"/>
</dbReference>
<organism evidence="5 6">
    <name type="scientific">Candidatus Kerfeldbacteria bacterium RIFCSPHIGHO2_12_FULL_48_17</name>
    <dbReference type="NCBI Taxonomy" id="1798542"/>
    <lineage>
        <taxon>Bacteria</taxon>
        <taxon>Candidatus Kerfeldiibacteriota</taxon>
    </lineage>
</organism>
<evidence type="ECO:0000313" key="5">
    <source>
        <dbReference type="EMBL" id="OGY83752.1"/>
    </source>
</evidence>
<dbReference type="EMBL" id="MHKD01000019">
    <property type="protein sequence ID" value="OGY83752.1"/>
    <property type="molecule type" value="Genomic_DNA"/>
</dbReference>
<proteinExistence type="predicted"/>
<dbReference type="GO" id="GO:0016757">
    <property type="term" value="F:glycosyltransferase activity"/>
    <property type="evidence" value="ECO:0007669"/>
    <property type="project" value="UniProtKB-KW"/>
</dbReference>
<dbReference type="AlphaFoldDB" id="A0A1G2B3I8"/>
<evidence type="ECO:0000256" key="2">
    <source>
        <dbReference type="ARBA" id="ARBA00022679"/>
    </source>
</evidence>
<name>A0A1G2B3I8_9BACT</name>
<dbReference type="STRING" id="1798542.A3F54_05220"/>
<evidence type="ECO:0000259" key="4">
    <source>
        <dbReference type="Pfam" id="PF13439"/>
    </source>
</evidence>
<dbReference type="InterPro" id="IPR001296">
    <property type="entry name" value="Glyco_trans_1"/>
</dbReference>
<reference evidence="5 6" key="1">
    <citation type="journal article" date="2016" name="Nat. Commun.">
        <title>Thousands of microbial genomes shed light on interconnected biogeochemical processes in an aquifer system.</title>
        <authorList>
            <person name="Anantharaman K."/>
            <person name="Brown C.T."/>
            <person name="Hug L.A."/>
            <person name="Sharon I."/>
            <person name="Castelle C.J."/>
            <person name="Probst A.J."/>
            <person name="Thomas B.C."/>
            <person name="Singh A."/>
            <person name="Wilkins M.J."/>
            <person name="Karaoz U."/>
            <person name="Brodie E.L."/>
            <person name="Williams K.H."/>
            <person name="Hubbard S.S."/>
            <person name="Banfield J.F."/>
        </authorList>
    </citation>
    <scope>NUCLEOTIDE SEQUENCE [LARGE SCALE GENOMIC DNA]</scope>
</reference>
<evidence type="ECO:0000313" key="6">
    <source>
        <dbReference type="Proteomes" id="UP000176952"/>
    </source>
</evidence>
<evidence type="ECO:0000259" key="3">
    <source>
        <dbReference type="Pfam" id="PF00534"/>
    </source>
</evidence>